<gene>
    <name evidence="1" type="ORF">BM536_036850</name>
</gene>
<dbReference type="EMBL" id="MPOH02000023">
    <property type="protein sequence ID" value="OQD52007.1"/>
    <property type="molecule type" value="Genomic_DNA"/>
</dbReference>
<evidence type="ECO:0000313" key="1">
    <source>
        <dbReference type="EMBL" id="OQD52007.1"/>
    </source>
</evidence>
<dbReference type="RefSeq" id="WP_073495423.1">
    <property type="nucleotide sequence ID" value="NZ_MPOH02000023.1"/>
</dbReference>
<protein>
    <submittedName>
        <fullName evidence="1">Uncharacterized protein</fullName>
    </submittedName>
</protein>
<reference evidence="2" key="1">
    <citation type="submission" date="2016-11" db="EMBL/GenBank/DDBJ databases">
        <authorList>
            <person name="Schniete J.K."/>
            <person name="Salih T."/>
            <person name="Algora Gallardo L."/>
            <person name="Martinez Fernandez S."/>
            <person name="Herron P.R."/>
        </authorList>
    </citation>
    <scope>NUCLEOTIDE SEQUENCE [LARGE SCALE GENOMIC DNA]</scope>
    <source>
        <strain evidence="2">DSM 41896</strain>
    </source>
</reference>
<dbReference type="AlphaFoldDB" id="A0A1V6MI78"/>
<organism evidence="1 2">
    <name type="scientific">Streptomyces phaeoluteigriseus</name>
    <dbReference type="NCBI Taxonomy" id="114686"/>
    <lineage>
        <taxon>Bacteria</taxon>
        <taxon>Bacillati</taxon>
        <taxon>Actinomycetota</taxon>
        <taxon>Actinomycetes</taxon>
        <taxon>Kitasatosporales</taxon>
        <taxon>Streptomycetaceae</taxon>
        <taxon>Streptomyces</taxon>
        <taxon>Streptomyces aurantiacus group</taxon>
    </lineage>
</organism>
<reference evidence="1 2" key="2">
    <citation type="submission" date="2017-02" db="EMBL/GenBank/DDBJ databases">
        <title>Draft genome sequence of Streptomyces phaeoluteigriseus type strain DSM41896.</title>
        <authorList>
            <person name="Salih T.S."/>
            <person name="Algora Gallardo L."/>
            <person name="Melo Santos T."/>
            <person name="Filgueira Martinez S."/>
            <person name="Herron P.R."/>
        </authorList>
    </citation>
    <scope>NUCLEOTIDE SEQUENCE [LARGE SCALE GENOMIC DNA]</scope>
    <source>
        <strain evidence="1 2">DSM 41896</strain>
    </source>
</reference>
<evidence type="ECO:0000313" key="2">
    <source>
        <dbReference type="Proteomes" id="UP000184286"/>
    </source>
</evidence>
<proteinExistence type="predicted"/>
<name>A0A1V6MI78_9ACTN</name>
<sequence length="226" mass="24505">MFGVHLPICNCSINLRRYRDVGSVPETQLWLEGTDGMSSSALESVVDDFLGLCRSVDALSPAVALDAGTIGGHRIDVPVVPDAFGGLLDSLGSAEIGNSFRLHVEAGAGAGVDWIAAEVAKLHDTFSDYQFRIHVDDAHVVDLFCSASPEEEVELYWDSGPVEWIQGTLPNGLRGDDGMLYALELTEQEDGLELVAQVVFDHIDPAEVIAWLEARSDVSMEYLRNS</sequence>
<dbReference type="Proteomes" id="UP000184286">
    <property type="component" value="Unassembled WGS sequence"/>
</dbReference>
<comment type="caution">
    <text evidence="1">The sequence shown here is derived from an EMBL/GenBank/DDBJ whole genome shotgun (WGS) entry which is preliminary data.</text>
</comment>
<accession>A0A1V6MI78</accession>